<reference evidence="1 2" key="1">
    <citation type="submission" date="2016-01" db="EMBL/GenBank/DDBJ databases">
        <title>Investigation of taxonomic status of Bacillus aminovorans.</title>
        <authorList>
            <person name="Verma A."/>
            <person name="Pal Y."/>
            <person name="Krishnamurthi S."/>
        </authorList>
    </citation>
    <scope>NUCLEOTIDE SEQUENCE [LARGE SCALE GENOMIC DNA]</scope>
    <source>
        <strain evidence="1 2">DSM 4337</strain>
    </source>
</reference>
<comment type="caution">
    <text evidence="1">The sequence shown here is derived from an EMBL/GenBank/DDBJ whole genome shotgun (WGS) entry which is preliminary data.</text>
</comment>
<accession>A0A177KVF4</accession>
<dbReference type="Proteomes" id="UP000077271">
    <property type="component" value="Unassembled WGS sequence"/>
</dbReference>
<protein>
    <recommendedName>
        <fullName evidence="3">HNH endonuclease</fullName>
    </recommendedName>
</protein>
<proteinExistence type="predicted"/>
<name>A0A177KVF4_9BACI</name>
<dbReference type="EMBL" id="LQWZ01000015">
    <property type="protein sequence ID" value="OAH57086.1"/>
    <property type="molecule type" value="Genomic_DNA"/>
</dbReference>
<dbReference type="AlphaFoldDB" id="A0A177KVF4"/>
<gene>
    <name evidence="1" type="ORF">AWH48_19350</name>
</gene>
<evidence type="ECO:0000313" key="2">
    <source>
        <dbReference type="Proteomes" id="UP000077271"/>
    </source>
</evidence>
<evidence type="ECO:0008006" key="3">
    <source>
        <dbReference type="Google" id="ProtNLM"/>
    </source>
</evidence>
<organism evidence="1 2">
    <name type="scientific">Domibacillus aminovorans</name>
    <dbReference type="NCBI Taxonomy" id="29332"/>
    <lineage>
        <taxon>Bacteria</taxon>
        <taxon>Bacillati</taxon>
        <taxon>Bacillota</taxon>
        <taxon>Bacilli</taxon>
        <taxon>Bacillales</taxon>
        <taxon>Bacillaceae</taxon>
        <taxon>Domibacillus</taxon>
    </lineage>
</organism>
<evidence type="ECO:0000313" key="1">
    <source>
        <dbReference type="EMBL" id="OAH57086.1"/>
    </source>
</evidence>
<sequence length="75" mass="8931">MPKKSPRKCNTIGCPNLTHDSYCESHSKNRHRQYKQDRTDVKEQSFYVSVEWRKLRAYKRGINPLCEQRGQSDTD</sequence>